<proteinExistence type="predicted"/>
<feature type="domain" description="Thioredoxin" evidence="2">
    <location>
        <begin position="31"/>
        <end position="143"/>
    </location>
</feature>
<feature type="chain" id="PRO_5012809082" description="Thioredoxin domain-containing protein" evidence="1">
    <location>
        <begin position="25"/>
        <end position="259"/>
    </location>
</feature>
<feature type="signal peptide" evidence="1">
    <location>
        <begin position="1"/>
        <end position="24"/>
    </location>
</feature>
<gene>
    <name evidence="3" type="ORF">BSZ37_10360</name>
</gene>
<keyword evidence="4" id="KW-1185">Reference proteome</keyword>
<dbReference type="SUPFAM" id="SSF52833">
    <property type="entry name" value="Thioredoxin-like"/>
    <property type="match status" value="1"/>
</dbReference>
<dbReference type="PROSITE" id="PS51352">
    <property type="entry name" value="THIOREDOXIN_2"/>
    <property type="match status" value="1"/>
</dbReference>
<sequence>MTRRPLLLLAVLSLAACGTEPAHDATRAAVAPAWEPAPHVTLPTADGPVDLASLTGRPVVLQFAEAGDAEAWAALADALLDLEAAGAAVVAVTVDGAEDEAAEAFGYAGVPLAVVVDGEGAVRARATPHSGDDLFALASPVLAEADLAQTVSWQGAETLGALAAAGGVVVDVSEPGDPDVAPPHALRVAADTLAALDLPADLGTPIAFVGPEAAEAAGRATRWGYVTVYLADADGALTAVAPTPLPAVDRPIRSGGVRG</sequence>
<reference evidence="3 4" key="1">
    <citation type="submission" date="2016-11" db="EMBL/GenBank/DDBJ databases">
        <title>Study of marine rhodopsin-containing bacteria.</title>
        <authorList>
            <person name="Yoshizawa S."/>
            <person name="Kumagai Y."/>
            <person name="Kogure K."/>
        </authorList>
    </citation>
    <scope>NUCLEOTIDE SEQUENCE [LARGE SCALE GENOMIC DNA]</scope>
    <source>
        <strain evidence="3 4">SAORIC-28</strain>
    </source>
</reference>
<dbReference type="PROSITE" id="PS51257">
    <property type="entry name" value="PROKAR_LIPOPROTEIN"/>
    <property type="match status" value="1"/>
</dbReference>
<evidence type="ECO:0000313" key="4">
    <source>
        <dbReference type="Proteomes" id="UP000216339"/>
    </source>
</evidence>
<organism evidence="3 4">
    <name type="scientific">Rubrivirga marina</name>
    <dbReference type="NCBI Taxonomy" id="1196024"/>
    <lineage>
        <taxon>Bacteria</taxon>
        <taxon>Pseudomonadati</taxon>
        <taxon>Rhodothermota</taxon>
        <taxon>Rhodothermia</taxon>
        <taxon>Rhodothermales</taxon>
        <taxon>Rubricoccaceae</taxon>
        <taxon>Rubrivirga</taxon>
    </lineage>
</organism>
<dbReference type="GO" id="GO:0016491">
    <property type="term" value="F:oxidoreductase activity"/>
    <property type="evidence" value="ECO:0007669"/>
    <property type="project" value="InterPro"/>
</dbReference>
<name>A0A271IZY3_9BACT</name>
<dbReference type="Gene3D" id="3.40.30.10">
    <property type="entry name" value="Glutaredoxin"/>
    <property type="match status" value="1"/>
</dbReference>
<dbReference type="InterPro" id="IPR036249">
    <property type="entry name" value="Thioredoxin-like_sf"/>
</dbReference>
<evidence type="ECO:0000256" key="1">
    <source>
        <dbReference type="SAM" id="SignalP"/>
    </source>
</evidence>
<comment type="caution">
    <text evidence="3">The sequence shown here is derived from an EMBL/GenBank/DDBJ whole genome shotgun (WGS) entry which is preliminary data.</text>
</comment>
<dbReference type="OrthoDB" id="9841852at2"/>
<keyword evidence="1" id="KW-0732">Signal</keyword>
<dbReference type="InterPro" id="IPR000866">
    <property type="entry name" value="AhpC/TSA"/>
</dbReference>
<dbReference type="EMBL" id="MQWD01000001">
    <property type="protein sequence ID" value="PAP76806.1"/>
    <property type="molecule type" value="Genomic_DNA"/>
</dbReference>
<dbReference type="RefSeq" id="WP_095510474.1">
    <property type="nucleotide sequence ID" value="NZ_MQWD01000001.1"/>
</dbReference>
<dbReference type="InterPro" id="IPR013766">
    <property type="entry name" value="Thioredoxin_domain"/>
</dbReference>
<evidence type="ECO:0000313" key="3">
    <source>
        <dbReference type="EMBL" id="PAP76806.1"/>
    </source>
</evidence>
<protein>
    <recommendedName>
        <fullName evidence="2">Thioredoxin domain-containing protein</fullName>
    </recommendedName>
</protein>
<dbReference type="Pfam" id="PF00578">
    <property type="entry name" value="AhpC-TSA"/>
    <property type="match status" value="1"/>
</dbReference>
<evidence type="ECO:0000259" key="2">
    <source>
        <dbReference type="PROSITE" id="PS51352"/>
    </source>
</evidence>
<dbReference type="GO" id="GO:0016209">
    <property type="term" value="F:antioxidant activity"/>
    <property type="evidence" value="ECO:0007669"/>
    <property type="project" value="InterPro"/>
</dbReference>
<dbReference type="AlphaFoldDB" id="A0A271IZY3"/>
<dbReference type="Proteomes" id="UP000216339">
    <property type="component" value="Unassembled WGS sequence"/>
</dbReference>
<accession>A0A271IZY3</accession>